<dbReference type="GO" id="GO:0003677">
    <property type="term" value="F:DNA binding"/>
    <property type="evidence" value="ECO:0007669"/>
    <property type="project" value="UniProtKB-KW"/>
</dbReference>
<organism evidence="4 5">
    <name type="scientific">Staphylococcus gallinarum</name>
    <dbReference type="NCBI Taxonomy" id="1293"/>
    <lineage>
        <taxon>Bacteria</taxon>
        <taxon>Bacillati</taxon>
        <taxon>Bacillota</taxon>
        <taxon>Bacilli</taxon>
        <taxon>Bacillales</taxon>
        <taxon>Staphylococcaceae</taxon>
        <taxon>Staphylococcus</taxon>
    </lineage>
</organism>
<dbReference type="InterPro" id="IPR000551">
    <property type="entry name" value="MerR-type_HTH_dom"/>
</dbReference>
<dbReference type="Gene3D" id="1.10.1660.10">
    <property type="match status" value="1"/>
</dbReference>
<accession>A0A3A0VZQ8</accession>
<dbReference type="PROSITE" id="PS00552">
    <property type="entry name" value="HTH_MERR_1"/>
    <property type="match status" value="1"/>
</dbReference>
<dbReference type="AlphaFoldDB" id="A0A3A0VZQ8"/>
<keyword evidence="1" id="KW-0238">DNA-binding</keyword>
<dbReference type="Gene3D" id="3.20.80.10">
    <property type="entry name" value="Regulatory factor, effector binding domain"/>
    <property type="match status" value="1"/>
</dbReference>
<reference evidence="4 5" key="1">
    <citation type="journal article" date="2016" name="Front. Microbiol.">
        <title>Comprehensive Phylogenetic Analysis of Bovine Non-aureus Staphylococci Species Based on Whole-Genome Sequencing.</title>
        <authorList>
            <person name="Naushad S."/>
            <person name="Barkema H.W."/>
            <person name="Luby C."/>
            <person name="Condas L.A."/>
            <person name="Nobrega D.B."/>
            <person name="Carson D.A."/>
            <person name="De Buck J."/>
        </authorList>
    </citation>
    <scope>NUCLEOTIDE SEQUENCE [LARGE SCALE GENOMIC DNA]</scope>
    <source>
        <strain evidence="4 5">SNUC 4781</strain>
    </source>
</reference>
<dbReference type="SMART" id="SM00422">
    <property type="entry name" value="HTH_MERR"/>
    <property type="match status" value="1"/>
</dbReference>
<evidence type="ECO:0000313" key="5">
    <source>
        <dbReference type="Proteomes" id="UP000265541"/>
    </source>
</evidence>
<dbReference type="Pfam" id="PF13411">
    <property type="entry name" value="MerR_1"/>
    <property type="match status" value="1"/>
</dbReference>
<dbReference type="InterPro" id="IPR011256">
    <property type="entry name" value="Reg_factor_effector_dom_sf"/>
</dbReference>
<gene>
    <name evidence="4" type="ORF">BUZ14_06890</name>
</gene>
<dbReference type="GO" id="GO:0003700">
    <property type="term" value="F:DNA-binding transcription factor activity"/>
    <property type="evidence" value="ECO:0007669"/>
    <property type="project" value="InterPro"/>
</dbReference>
<dbReference type="PROSITE" id="PS50937">
    <property type="entry name" value="HTH_MERR_2"/>
    <property type="match status" value="1"/>
</dbReference>
<evidence type="ECO:0000256" key="1">
    <source>
        <dbReference type="ARBA" id="ARBA00023125"/>
    </source>
</evidence>
<dbReference type="Proteomes" id="UP000265541">
    <property type="component" value="Unassembled WGS sequence"/>
</dbReference>
<dbReference type="CDD" id="cd04782">
    <property type="entry name" value="HTH_BltR"/>
    <property type="match status" value="1"/>
</dbReference>
<name>A0A3A0VZQ8_STAGA</name>
<dbReference type="OrthoDB" id="9773308at2"/>
<evidence type="ECO:0000313" key="4">
    <source>
        <dbReference type="EMBL" id="RIP34896.1"/>
    </source>
</evidence>
<evidence type="ECO:0000256" key="2">
    <source>
        <dbReference type="SAM" id="Coils"/>
    </source>
</evidence>
<comment type="caution">
    <text evidence="4">The sequence shown here is derived from an EMBL/GenBank/DDBJ whole genome shotgun (WGS) entry which is preliminary data.</text>
</comment>
<dbReference type="EMBL" id="QYJN01000003">
    <property type="protein sequence ID" value="RIP34896.1"/>
    <property type="molecule type" value="Genomic_DNA"/>
</dbReference>
<dbReference type="SUPFAM" id="SSF55136">
    <property type="entry name" value="Probable bacterial effector-binding domain"/>
    <property type="match status" value="1"/>
</dbReference>
<feature type="domain" description="HTH merR-type" evidence="3">
    <location>
        <begin position="8"/>
        <end position="77"/>
    </location>
</feature>
<dbReference type="Pfam" id="PF06445">
    <property type="entry name" value="GyrI-like"/>
    <property type="match status" value="1"/>
</dbReference>
<proteinExistence type="predicted"/>
<dbReference type="SUPFAM" id="SSF46955">
    <property type="entry name" value="Putative DNA-binding domain"/>
    <property type="match status" value="1"/>
</dbReference>
<dbReference type="InterPro" id="IPR009061">
    <property type="entry name" value="DNA-bd_dom_put_sf"/>
</dbReference>
<keyword evidence="2" id="KW-0175">Coiled coil</keyword>
<dbReference type="InterPro" id="IPR047057">
    <property type="entry name" value="MerR_fam"/>
</dbReference>
<protein>
    <submittedName>
        <fullName evidence="4">MerR family transcriptional regulator</fullName>
    </submittedName>
</protein>
<evidence type="ECO:0000259" key="3">
    <source>
        <dbReference type="PROSITE" id="PS50937"/>
    </source>
</evidence>
<dbReference type="InterPro" id="IPR029442">
    <property type="entry name" value="GyrI-like"/>
</dbReference>
<sequence>MMSVSEMIFTTGEFAALCGVKKQTLFHYDDVGILRPEYRNDKGYRFYSLKQLEIFNVIEILKDLQLSLTEIKVFLDARSITETINLLEYKEQEIERQIKELEQLKLSIQNRGQYLKESNAADFTNIEIVTLPESYYLFSENIAGKSMKAASHALMRFIRDYRLDFGHPIGALLAKEHIINDIYDDYQYFYIKIDYDTKQAHHIRPGGQFVIAYHEGHDDTIYTTHQRIKNFLKFKDYHIVGDSYEEYVVDEISADGPDKYVTRICIPVKQNH</sequence>
<feature type="coiled-coil region" evidence="2">
    <location>
        <begin position="84"/>
        <end position="111"/>
    </location>
</feature>
<dbReference type="PANTHER" id="PTHR30204">
    <property type="entry name" value="REDOX-CYCLING DRUG-SENSING TRANSCRIPTIONAL ACTIVATOR SOXR"/>
    <property type="match status" value="1"/>
</dbReference>
<dbReference type="PANTHER" id="PTHR30204:SF85">
    <property type="entry name" value="MULTIDRUG-EFFLUX TRANSPORTER 2 REGULATOR"/>
    <property type="match status" value="1"/>
</dbReference>